<organism evidence="1">
    <name type="scientific">marine sediment metagenome</name>
    <dbReference type="NCBI Taxonomy" id="412755"/>
    <lineage>
        <taxon>unclassified sequences</taxon>
        <taxon>metagenomes</taxon>
        <taxon>ecological metagenomes</taxon>
    </lineage>
</organism>
<feature type="non-terminal residue" evidence="1">
    <location>
        <position position="1"/>
    </location>
</feature>
<protein>
    <recommendedName>
        <fullName evidence="2">MoaB/Mog domain-containing protein</fullName>
    </recommendedName>
</protein>
<name>X1RTB1_9ZZZZ</name>
<reference evidence="1" key="1">
    <citation type="journal article" date="2014" name="Front. Microbiol.">
        <title>High frequency of phylogenetically diverse reductive dehalogenase-homologous genes in deep subseafloor sedimentary metagenomes.</title>
        <authorList>
            <person name="Kawai M."/>
            <person name="Futagami T."/>
            <person name="Toyoda A."/>
            <person name="Takaki Y."/>
            <person name="Nishi S."/>
            <person name="Hori S."/>
            <person name="Arai W."/>
            <person name="Tsubouchi T."/>
            <person name="Morono Y."/>
            <person name="Uchiyama I."/>
            <person name="Ito T."/>
            <person name="Fujiyama A."/>
            <person name="Inagaki F."/>
            <person name="Takami H."/>
        </authorList>
    </citation>
    <scope>NUCLEOTIDE SEQUENCE</scope>
    <source>
        <strain evidence="1">Expedition CK06-06</strain>
    </source>
</reference>
<comment type="caution">
    <text evidence="1">The sequence shown here is derived from an EMBL/GenBank/DDBJ whole genome shotgun (WGS) entry which is preliminary data.</text>
</comment>
<feature type="non-terminal residue" evidence="1">
    <location>
        <position position="50"/>
    </location>
</feature>
<evidence type="ECO:0000313" key="1">
    <source>
        <dbReference type="EMBL" id="GAI70201.1"/>
    </source>
</evidence>
<sequence length="50" mass="5398">KEARIVAVKEKFKKISTKFILVVSGGTADIPVAEEAAVIAELMGNKVERL</sequence>
<evidence type="ECO:0008006" key="2">
    <source>
        <dbReference type="Google" id="ProtNLM"/>
    </source>
</evidence>
<accession>X1RTB1</accession>
<gene>
    <name evidence="1" type="ORF">S06H3_66671</name>
</gene>
<proteinExistence type="predicted"/>
<dbReference type="EMBL" id="BARV01045578">
    <property type="protein sequence ID" value="GAI70201.1"/>
    <property type="molecule type" value="Genomic_DNA"/>
</dbReference>
<dbReference type="AlphaFoldDB" id="X1RTB1"/>